<dbReference type="PANTHER" id="PTHR38834">
    <property type="entry name" value="PERIPLASMIC SUBSTRATE BINDING PROTEIN FAMILY 3"/>
    <property type="match status" value="1"/>
</dbReference>
<evidence type="ECO:0000259" key="2">
    <source>
        <dbReference type="SMART" id="SM00062"/>
    </source>
</evidence>
<evidence type="ECO:0000313" key="3">
    <source>
        <dbReference type="EMBL" id="APJ03578.1"/>
    </source>
</evidence>
<dbReference type="Gene3D" id="3.40.190.10">
    <property type="entry name" value="Periplasmic binding protein-like II"/>
    <property type="match status" value="2"/>
</dbReference>
<dbReference type="Proteomes" id="UP000184731">
    <property type="component" value="Chromosome"/>
</dbReference>
<dbReference type="KEGG" id="saqi:AXG55_06510"/>
<dbReference type="PANTHER" id="PTHR38834:SF3">
    <property type="entry name" value="SOLUTE-BINDING PROTEIN FAMILY 3_N-TERMINAL DOMAIN-CONTAINING PROTEIN"/>
    <property type="match status" value="1"/>
</dbReference>
<accession>A0A1L4D061</accession>
<keyword evidence="4" id="KW-1185">Reference proteome</keyword>
<organism evidence="3 4">
    <name type="scientific">Silvanigrella aquatica</name>
    <dbReference type="NCBI Taxonomy" id="1915309"/>
    <lineage>
        <taxon>Bacteria</taxon>
        <taxon>Pseudomonadati</taxon>
        <taxon>Bdellovibrionota</taxon>
        <taxon>Oligoflexia</taxon>
        <taxon>Silvanigrellales</taxon>
        <taxon>Silvanigrellaceae</taxon>
        <taxon>Silvanigrella</taxon>
    </lineage>
</organism>
<sequence>MKNFLIIVCIFMNSVTLPCFAEVITGYTEELPGLVEIDGDNFKGTAIDKVKKIFKKANLKEEIQITPWARSYEMVKRKKNHFIFPMAKNAEREKHFKFVTVLFKVDTYVYQRNNTEFKIYNLNDLKNLSICVVRNDVRDQYLSERQFSKLVRYPDQESAMKGLITSDCDAALMAENIEFLWKKHLHEDIKGVVKKSYLVKEINGDRYLSFNKDTDPEIIERVSKAAKDLKIN</sequence>
<feature type="domain" description="Solute-binding protein family 3/N-terminal" evidence="2">
    <location>
        <begin position="22"/>
        <end position="211"/>
    </location>
</feature>
<protein>
    <recommendedName>
        <fullName evidence="2">Solute-binding protein family 3/N-terminal domain-containing protein</fullName>
    </recommendedName>
</protein>
<feature type="chain" id="PRO_5012182527" description="Solute-binding protein family 3/N-terminal domain-containing protein" evidence="1">
    <location>
        <begin position="22"/>
        <end position="232"/>
    </location>
</feature>
<dbReference type="RefSeq" id="WP_148697316.1">
    <property type="nucleotide sequence ID" value="NZ_CP017834.1"/>
</dbReference>
<dbReference type="InterPro" id="IPR001638">
    <property type="entry name" value="Solute-binding_3/MltF_N"/>
</dbReference>
<keyword evidence="1" id="KW-0732">Signal</keyword>
<dbReference type="OrthoDB" id="8594082at2"/>
<dbReference type="EMBL" id="CP017834">
    <property type="protein sequence ID" value="APJ03578.1"/>
    <property type="molecule type" value="Genomic_DNA"/>
</dbReference>
<feature type="signal peptide" evidence="1">
    <location>
        <begin position="1"/>
        <end position="21"/>
    </location>
</feature>
<dbReference type="Pfam" id="PF00497">
    <property type="entry name" value="SBP_bac_3"/>
    <property type="match status" value="1"/>
</dbReference>
<dbReference type="SUPFAM" id="SSF53850">
    <property type="entry name" value="Periplasmic binding protein-like II"/>
    <property type="match status" value="1"/>
</dbReference>
<dbReference type="SMART" id="SM00062">
    <property type="entry name" value="PBPb"/>
    <property type="match status" value="1"/>
</dbReference>
<name>A0A1L4D061_9BACT</name>
<evidence type="ECO:0000256" key="1">
    <source>
        <dbReference type="SAM" id="SignalP"/>
    </source>
</evidence>
<dbReference type="STRING" id="1915309.AXG55_06510"/>
<reference evidence="3 4" key="1">
    <citation type="submission" date="2016-10" db="EMBL/GenBank/DDBJ databases">
        <title>Silvanigrella aquatica sp. nov., isolated from a freshwater lake located in the Black Forest, Germany, description of Silvanigrellaceae fam. nov., Silvanigrellales ord. nov., reclassification of the order Bdellovibrionales in the class Oligoflexia, reclassification of the families Bacteriovoracaceae and Halobacteriovoraceae in the new order Bacteriovoracales ord. nov., and reclassification of the family Pseudobacteriovoracaceae in the order Oligoflexiales.</title>
        <authorList>
            <person name="Hahn M.W."/>
            <person name="Schmidt J."/>
            <person name="Koll U."/>
            <person name="Rohde M."/>
            <person name="Verbag S."/>
            <person name="Pitt A."/>
            <person name="Nakai R."/>
            <person name="Naganuma T."/>
            <person name="Lang E."/>
        </authorList>
    </citation>
    <scope>NUCLEOTIDE SEQUENCE [LARGE SCALE GENOMIC DNA]</scope>
    <source>
        <strain evidence="3 4">MWH-Nonnen-W8red</strain>
    </source>
</reference>
<proteinExistence type="predicted"/>
<evidence type="ECO:0000313" key="4">
    <source>
        <dbReference type="Proteomes" id="UP000184731"/>
    </source>
</evidence>
<gene>
    <name evidence="3" type="ORF">AXG55_06510</name>
</gene>
<dbReference type="AlphaFoldDB" id="A0A1L4D061"/>